<feature type="repeat" description="WD" evidence="3">
    <location>
        <begin position="200"/>
        <end position="233"/>
    </location>
</feature>
<keyword evidence="4" id="KW-0175">Coiled coil</keyword>
<evidence type="ECO:0000256" key="1">
    <source>
        <dbReference type="ARBA" id="ARBA00022574"/>
    </source>
</evidence>
<proteinExistence type="predicted"/>
<feature type="region of interest" description="Disordered" evidence="5">
    <location>
        <begin position="728"/>
        <end position="765"/>
    </location>
</feature>
<evidence type="ECO:0000256" key="4">
    <source>
        <dbReference type="SAM" id="Coils"/>
    </source>
</evidence>
<dbReference type="GO" id="GO:0035591">
    <property type="term" value="F:signaling adaptor activity"/>
    <property type="evidence" value="ECO:0007669"/>
    <property type="project" value="TreeGrafter"/>
</dbReference>
<gene>
    <name evidence="6" type="ORF">BDU57DRAFT_449827</name>
</gene>
<feature type="compositionally biased region" description="Polar residues" evidence="5">
    <location>
        <begin position="780"/>
        <end position="792"/>
    </location>
</feature>
<dbReference type="GO" id="GO:1904263">
    <property type="term" value="P:positive regulation of TORC1 signaling"/>
    <property type="evidence" value="ECO:0007669"/>
    <property type="project" value="TreeGrafter"/>
</dbReference>
<name>A0A6A5QM46_AMPQU</name>
<feature type="compositionally biased region" description="Low complexity" evidence="5">
    <location>
        <begin position="1070"/>
        <end position="1083"/>
    </location>
</feature>
<feature type="region of interest" description="Disordered" evidence="5">
    <location>
        <begin position="1385"/>
        <end position="1417"/>
    </location>
</feature>
<dbReference type="InterPro" id="IPR049567">
    <property type="entry name" value="WDR59-like"/>
</dbReference>
<dbReference type="InterPro" id="IPR036322">
    <property type="entry name" value="WD40_repeat_dom_sf"/>
</dbReference>
<dbReference type="SUPFAM" id="SSF50978">
    <property type="entry name" value="WD40 repeat-like"/>
    <property type="match status" value="1"/>
</dbReference>
<evidence type="ECO:0000256" key="2">
    <source>
        <dbReference type="ARBA" id="ARBA00022737"/>
    </source>
</evidence>
<feature type="compositionally biased region" description="Low complexity" evidence="5">
    <location>
        <begin position="1309"/>
        <end position="1321"/>
    </location>
</feature>
<feature type="repeat" description="WD" evidence="3">
    <location>
        <begin position="167"/>
        <end position="198"/>
    </location>
</feature>
<dbReference type="PROSITE" id="PS50082">
    <property type="entry name" value="WD_REPEATS_2"/>
    <property type="match status" value="2"/>
</dbReference>
<evidence type="ECO:0000256" key="5">
    <source>
        <dbReference type="SAM" id="MobiDB-lite"/>
    </source>
</evidence>
<dbReference type="Gene3D" id="2.130.10.10">
    <property type="entry name" value="YVTN repeat-like/Quinoprotein amine dehydrogenase"/>
    <property type="match status" value="1"/>
</dbReference>
<dbReference type="Proteomes" id="UP000800096">
    <property type="component" value="Unassembled WGS sequence"/>
</dbReference>
<dbReference type="GO" id="GO:0034198">
    <property type="term" value="P:cellular response to amino acid starvation"/>
    <property type="evidence" value="ECO:0007669"/>
    <property type="project" value="TreeGrafter"/>
</dbReference>
<feature type="compositionally biased region" description="Low complexity" evidence="5">
    <location>
        <begin position="734"/>
        <end position="758"/>
    </location>
</feature>
<dbReference type="PANTHER" id="PTHR46170">
    <property type="entry name" value="GATOR COMPLEX PROTEIN WDR59"/>
    <property type="match status" value="1"/>
</dbReference>
<protein>
    <submittedName>
        <fullName evidence="6">Uncharacterized protein</fullName>
    </submittedName>
</protein>
<evidence type="ECO:0000313" key="6">
    <source>
        <dbReference type="EMBL" id="KAF1916851.1"/>
    </source>
</evidence>
<dbReference type="PROSITE" id="PS00678">
    <property type="entry name" value="WD_REPEATS_1"/>
    <property type="match status" value="1"/>
</dbReference>
<evidence type="ECO:0000313" key="7">
    <source>
        <dbReference type="Proteomes" id="UP000800096"/>
    </source>
</evidence>
<dbReference type="InterPro" id="IPR019775">
    <property type="entry name" value="WD40_repeat_CS"/>
</dbReference>
<dbReference type="GO" id="GO:0005774">
    <property type="term" value="C:vacuolar membrane"/>
    <property type="evidence" value="ECO:0007669"/>
    <property type="project" value="TreeGrafter"/>
</dbReference>
<feature type="region of interest" description="Disordered" evidence="5">
    <location>
        <begin position="779"/>
        <end position="801"/>
    </location>
</feature>
<feature type="compositionally biased region" description="Basic residues" evidence="5">
    <location>
        <begin position="1586"/>
        <end position="1601"/>
    </location>
</feature>
<feature type="coiled-coil region" evidence="4">
    <location>
        <begin position="569"/>
        <end position="596"/>
    </location>
</feature>
<feature type="compositionally biased region" description="Polar residues" evidence="5">
    <location>
        <begin position="1052"/>
        <end position="1068"/>
    </location>
</feature>
<dbReference type="InterPro" id="IPR001680">
    <property type="entry name" value="WD40_rpt"/>
</dbReference>
<keyword evidence="2" id="KW-0677">Repeat</keyword>
<keyword evidence="1 3" id="KW-0853">WD repeat</keyword>
<accession>A0A6A5QM46</accession>
<sequence>MAAAAGPSSAFASSTFSKHVSIAVDDEIGSASISPSGRDVVLASKSGLRIIDLDNPYSLPLYIPNHFSWKVADVQWSPFAARAEWIASTRNQQALVYNLSMPFDKKKAPIEFTLRAHDRAITDINFSAHHPDLIATCGMDSYVFVHDLRGPQVPLKLADWEAGAHQVKWNRQNDKIIASSHDKYLHIWDVRHGTKPLSTIAAHSTNIYGIDWNRNDANKIMTCSLDHTIKLWNNVGVITNITAPQRTIPTRYPVWRARHTPFPHGILAMPQRGDSSLWMYKHVNNSPQPEFETKPVHEFVGHEAGSQVREFLWRSRGSTEGNVDNREFQLVTWGTDNYLRLHHIPPVLLESTVGYRKGDPLLEKPATSRGGAAYVTYRDGPIETTTSTAQNDFGPTRTQPKGNLSTLLQKFSLSDSNQQSSLQTPLTQTDLFPRESMTATPIRRTDPRVVTHITWMEGIKVGDGKDELAHLRRRSDQGIRKENQPFQEQHDLNAEISYVGNKYKKLIFESIDVPGRSITISFNGPWGELDSATNESKLVFLRFTIQFPIGYPKATGGGDWIASEQPLQIKFERTTAAISQEELERLTENMDHIAETCASQHREALEAVLSYALGERGLHDSLHQDVDQPIEDFGPIPGEESSSDEDELPHEGEFTTDVMQSSHTNANIPLPNQCSVRFSASGSLVVARIPTLKSAPVPGAIFRIDRSLHHGPNKDDIFDSFGRFTAHRAHDSDNGSSPASSIGSWEASSSPSSDSGSDQVTNAHIGNFQPPMAWQKAASRFQSRNSLPSSSGAGKPAPKPRSVVSIMSLSMEEFIPSKRSLAEEYMIFGPGPRVCEHNANVARRYGHEDLADIWMLCKLILNNEIPLEIMPQQHRREQVLVLARRALVRIKRKDSGLDLQFDEAETVTNPKLTGRIKWGNHIVVTWLVPALFDHFERLADVQMLAMLSCIFAEPAAREGVTSTMAKMRHSHLPMSMEAPAFSLDYFPSADAAWSLFKPTISIPSTPAHSRYATPVGDLGAQRLAKYVGVYGSHGSSNGPWGSDTVPSDPVTPYSTGHTPPLLSRTSAVKSAHTTSHTPCSTSPEQSHTTLKKSSTANFAIAVAALSRPFANAMSSSPPVKSHTEDLSTSAPTTGVTWGTTTFYGSDDFDRRGVAPSRGKHSKHASFSQADGGNLTDMYESDSDYERIEEEEDYANEGATEYTRPITPGDGDGSDGQGAIKVKLKNQDQFDDEACVSRPLLDMSKGWLYRAWREQYAEMLGCWGLVSARAEVVKFNGLVSYFAPQASRTAAASSEKMYMSIKKSSETESEAAASSRLSRTSTMLAAPSVDGSSAKRTPVGSLGNFSFNPEAREFQPGTTAFAPMDEYALPPDTFNTAEQYLQLSIPTPTPSKEVDETVGGLGVSPGQNKLHPNQGRAGRLSLSRATSNASGSSWGLGGARSTVAATSAAKAAGSEPIYSCSICWIRVCGRVYLCPACLHVAHFECMDDELGMEVGECVVGCGCGCGCGVEGDDARSRMEAYIDQVRAAHAAGVGWDESAEGANATPMTGALSKTGPAQDEKRGDGDGGRAGGRASKTGSPTPTTSTLRKKERREKKAKRKPRASGLSYY</sequence>
<feature type="region of interest" description="Disordered" evidence="5">
    <location>
        <begin position="383"/>
        <end position="402"/>
    </location>
</feature>
<dbReference type="SMART" id="SM00320">
    <property type="entry name" value="WD40"/>
    <property type="match status" value="5"/>
</dbReference>
<feature type="region of interest" description="Disordered" evidence="5">
    <location>
        <begin position="1538"/>
        <end position="1608"/>
    </location>
</feature>
<dbReference type="PROSITE" id="PS50294">
    <property type="entry name" value="WD_REPEATS_REGION"/>
    <property type="match status" value="1"/>
</dbReference>
<reference evidence="6" key="1">
    <citation type="journal article" date="2020" name="Stud. Mycol.">
        <title>101 Dothideomycetes genomes: a test case for predicting lifestyles and emergence of pathogens.</title>
        <authorList>
            <person name="Haridas S."/>
            <person name="Albert R."/>
            <person name="Binder M."/>
            <person name="Bloem J."/>
            <person name="Labutti K."/>
            <person name="Salamov A."/>
            <person name="Andreopoulos B."/>
            <person name="Baker S."/>
            <person name="Barry K."/>
            <person name="Bills G."/>
            <person name="Bluhm B."/>
            <person name="Cannon C."/>
            <person name="Castanera R."/>
            <person name="Culley D."/>
            <person name="Daum C."/>
            <person name="Ezra D."/>
            <person name="Gonzalez J."/>
            <person name="Henrissat B."/>
            <person name="Kuo A."/>
            <person name="Liang C."/>
            <person name="Lipzen A."/>
            <person name="Lutzoni F."/>
            <person name="Magnuson J."/>
            <person name="Mondo S."/>
            <person name="Nolan M."/>
            <person name="Ohm R."/>
            <person name="Pangilinan J."/>
            <person name="Park H.-J."/>
            <person name="Ramirez L."/>
            <person name="Alfaro M."/>
            <person name="Sun H."/>
            <person name="Tritt A."/>
            <person name="Yoshinaga Y."/>
            <person name="Zwiers L.-H."/>
            <person name="Turgeon B."/>
            <person name="Goodwin S."/>
            <person name="Spatafora J."/>
            <person name="Crous P."/>
            <person name="Grigoriev I."/>
        </authorList>
    </citation>
    <scope>NUCLEOTIDE SEQUENCE</scope>
    <source>
        <strain evidence="6">HMLAC05119</strain>
    </source>
</reference>
<feature type="compositionally biased region" description="Basic and acidic residues" evidence="5">
    <location>
        <begin position="1557"/>
        <end position="1566"/>
    </location>
</feature>
<dbReference type="PANTHER" id="PTHR46170:SF1">
    <property type="entry name" value="GATOR COMPLEX PROTEIN WDR59"/>
    <property type="match status" value="1"/>
</dbReference>
<dbReference type="GO" id="GO:0035859">
    <property type="term" value="C:Seh1-associated complex"/>
    <property type="evidence" value="ECO:0007669"/>
    <property type="project" value="TreeGrafter"/>
</dbReference>
<keyword evidence="7" id="KW-1185">Reference proteome</keyword>
<dbReference type="OrthoDB" id="311712at2759"/>
<feature type="compositionally biased region" description="Low complexity" evidence="5">
    <location>
        <begin position="1571"/>
        <end position="1585"/>
    </location>
</feature>
<organism evidence="6 7">
    <name type="scientific">Ampelomyces quisqualis</name>
    <name type="common">Powdery mildew agent</name>
    <dbReference type="NCBI Taxonomy" id="50730"/>
    <lineage>
        <taxon>Eukaryota</taxon>
        <taxon>Fungi</taxon>
        <taxon>Dikarya</taxon>
        <taxon>Ascomycota</taxon>
        <taxon>Pezizomycotina</taxon>
        <taxon>Dothideomycetes</taxon>
        <taxon>Pleosporomycetidae</taxon>
        <taxon>Pleosporales</taxon>
        <taxon>Pleosporineae</taxon>
        <taxon>Phaeosphaeriaceae</taxon>
        <taxon>Ampelomyces</taxon>
    </lineage>
</organism>
<feature type="region of interest" description="Disordered" evidence="5">
    <location>
        <begin position="1302"/>
        <end position="1339"/>
    </location>
</feature>
<dbReference type="Pfam" id="PF00400">
    <property type="entry name" value="WD40"/>
    <property type="match status" value="2"/>
</dbReference>
<feature type="region of interest" description="Disordered" evidence="5">
    <location>
        <begin position="1152"/>
        <end position="1180"/>
    </location>
</feature>
<feature type="region of interest" description="Disordered" evidence="5">
    <location>
        <begin position="627"/>
        <end position="650"/>
    </location>
</feature>
<dbReference type="InterPro" id="IPR015943">
    <property type="entry name" value="WD40/YVTN_repeat-like_dom_sf"/>
</dbReference>
<evidence type="ECO:0000256" key="3">
    <source>
        <dbReference type="PROSITE-ProRule" id="PRU00221"/>
    </source>
</evidence>
<feature type="region of interest" description="Disordered" evidence="5">
    <location>
        <begin position="1037"/>
        <end position="1091"/>
    </location>
</feature>
<dbReference type="EMBL" id="ML979135">
    <property type="protein sequence ID" value="KAF1916851.1"/>
    <property type="molecule type" value="Genomic_DNA"/>
</dbReference>